<organism evidence="1 2">
    <name type="scientific">Ancylostoma ceylanicum</name>
    <dbReference type="NCBI Taxonomy" id="53326"/>
    <lineage>
        <taxon>Eukaryota</taxon>
        <taxon>Metazoa</taxon>
        <taxon>Ecdysozoa</taxon>
        <taxon>Nematoda</taxon>
        <taxon>Chromadorea</taxon>
        <taxon>Rhabditida</taxon>
        <taxon>Rhabditina</taxon>
        <taxon>Rhabditomorpha</taxon>
        <taxon>Strongyloidea</taxon>
        <taxon>Ancylostomatidae</taxon>
        <taxon>Ancylostomatinae</taxon>
        <taxon>Ancylostoma</taxon>
    </lineage>
</organism>
<reference evidence="2" key="1">
    <citation type="journal article" date="2015" name="Nat. Genet.">
        <title>The genome and transcriptome of the zoonotic hookworm Ancylostoma ceylanicum identify infection-specific gene families.</title>
        <authorList>
            <person name="Schwarz E.M."/>
            <person name="Hu Y."/>
            <person name="Antoshechkin I."/>
            <person name="Miller M.M."/>
            <person name="Sternberg P.W."/>
            <person name="Aroian R.V."/>
        </authorList>
    </citation>
    <scope>NUCLEOTIDE SEQUENCE</scope>
    <source>
        <strain evidence="2">HY135</strain>
    </source>
</reference>
<comment type="caution">
    <text evidence="1">The sequence shown here is derived from an EMBL/GenBank/DDBJ whole genome shotgun (WGS) entry which is preliminary data.</text>
</comment>
<accession>A0A016SLB1</accession>
<evidence type="ECO:0000313" key="1">
    <source>
        <dbReference type="EMBL" id="EYB91079.1"/>
    </source>
</evidence>
<gene>
    <name evidence="1" type="primary">Acey_s0211.g2218</name>
    <name evidence="1" type="ORF">Y032_0211g2218</name>
</gene>
<name>A0A016SLB1_9BILA</name>
<proteinExistence type="predicted"/>
<keyword evidence="2" id="KW-1185">Reference proteome</keyword>
<dbReference type="Proteomes" id="UP000024635">
    <property type="component" value="Unassembled WGS sequence"/>
</dbReference>
<dbReference type="AlphaFoldDB" id="A0A016SLB1"/>
<evidence type="ECO:0000313" key="2">
    <source>
        <dbReference type="Proteomes" id="UP000024635"/>
    </source>
</evidence>
<protein>
    <submittedName>
        <fullName evidence="1">Uncharacterized protein</fullName>
    </submittedName>
</protein>
<sequence>MHEYSALIAFETDCRIHLLVESGIQCVRASSEPPEKVVRLHLKRSRPTNLLTTCFRLFLSTSCWRKACRQLAKWTAYHFASCRQALNQQIVDEKRRKQLVNKLCIELLSIAIRQLVLDVLSCDHCLKSDYFEH</sequence>
<dbReference type="EMBL" id="JARK01001547">
    <property type="protein sequence ID" value="EYB91079.1"/>
    <property type="molecule type" value="Genomic_DNA"/>
</dbReference>